<evidence type="ECO:0000313" key="1">
    <source>
        <dbReference type="EMBL" id="KAH7852180.1"/>
    </source>
</evidence>
<accession>A0ACB7YHA0</accession>
<proteinExistence type="predicted"/>
<dbReference type="EMBL" id="CM037158">
    <property type="protein sequence ID" value="KAH7852180.1"/>
    <property type="molecule type" value="Genomic_DNA"/>
</dbReference>
<comment type="caution">
    <text evidence="1">The sequence shown here is derived from an EMBL/GenBank/DDBJ whole genome shotgun (WGS) entry which is preliminary data.</text>
</comment>
<keyword evidence="2" id="KW-1185">Reference proteome</keyword>
<reference evidence="1 2" key="1">
    <citation type="journal article" date="2021" name="Hortic Res">
        <title>High-quality reference genome and annotation aids understanding of berry development for evergreen blueberry (Vaccinium darrowii).</title>
        <authorList>
            <person name="Yu J."/>
            <person name="Hulse-Kemp A.M."/>
            <person name="Babiker E."/>
            <person name="Staton M."/>
        </authorList>
    </citation>
    <scope>NUCLEOTIDE SEQUENCE [LARGE SCALE GENOMIC DNA]</scope>
    <source>
        <strain evidence="2">cv. NJ 8807/NJ 8810</strain>
        <tissue evidence="1">Young leaf</tissue>
    </source>
</reference>
<gene>
    <name evidence="1" type="ORF">Vadar_021471</name>
</gene>
<name>A0ACB7YHA0_9ERIC</name>
<dbReference type="Proteomes" id="UP000828048">
    <property type="component" value="Chromosome 8"/>
</dbReference>
<sequence length="150" mass="16942">MNRMQPYLQGKLCRAFGGDNDKDKDDQEGVGREEEEDEENATNIFRENPNACESIGQTKPVCPALALLTCSNDEEVLTDACWALSYLSDGTNDKIQAVIWAGVCSHIVWIGEVYNLRSHDNNEMYETAVKIVETYWLEDKDEQLPEGDAF</sequence>
<evidence type="ECO:0000313" key="2">
    <source>
        <dbReference type="Proteomes" id="UP000828048"/>
    </source>
</evidence>
<protein>
    <submittedName>
        <fullName evidence="1">Uncharacterized protein</fullName>
    </submittedName>
</protein>
<organism evidence="1 2">
    <name type="scientific">Vaccinium darrowii</name>
    <dbReference type="NCBI Taxonomy" id="229202"/>
    <lineage>
        <taxon>Eukaryota</taxon>
        <taxon>Viridiplantae</taxon>
        <taxon>Streptophyta</taxon>
        <taxon>Embryophyta</taxon>
        <taxon>Tracheophyta</taxon>
        <taxon>Spermatophyta</taxon>
        <taxon>Magnoliopsida</taxon>
        <taxon>eudicotyledons</taxon>
        <taxon>Gunneridae</taxon>
        <taxon>Pentapetalae</taxon>
        <taxon>asterids</taxon>
        <taxon>Ericales</taxon>
        <taxon>Ericaceae</taxon>
        <taxon>Vaccinioideae</taxon>
        <taxon>Vaccinieae</taxon>
        <taxon>Vaccinium</taxon>
    </lineage>
</organism>